<evidence type="ECO:0000313" key="1">
    <source>
        <dbReference type="EMBL" id="OGN34417.1"/>
    </source>
</evidence>
<gene>
    <name evidence="1" type="ORF">A3G51_03455</name>
</gene>
<sequence>MGRNTKTIYNETFYWLSGILNSKEFLSQIRELKNSFRRFGCQLPAKGFYKSMRRDRAFAAWHKKLQNAWTEAVKSDAYRNARAKVIGKKQNWSRKEQDRLDKIDQKFLPPINYGDKLNQILLKFDLDPENRSHKDWIRNYLFFGERNFTRPSYKLRVVTGKDGRPELWVRFFGHTSVADLPMREIREIQKFLPDYKGKNRRKDKRVAKRNKEVVDEYFRLKKSPRLTSYDRSEKGNSIANKIIAKIGKKYPELTSGLVKVVIAKNKNKEKHKEQI</sequence>
<accession>A0A1F8H9Z0</accession>
<comment type="caution">
    <text evidence="1">The sequence shown here is derived from an EMBL/GenBank/DDBJ whole genome shotgun (WGS) entry which is preliminary data.</text>
</comment>
<name>A0A1F8H9Z0_9BACT</name>
<dbReference type="AlphaFoldDB" id="A0A1F8H9Z0"/>
<dbReference type="EMBL" id="MGKY01000001">
    <property type="protein sequence ID" value="OGN34417.1"/>
    <property type="molecule type" value="Genomic_DNA"/>
</dbReference>
<proteinExistence type="predicted"/>
<reference evidence="1 2" key="1">
    <citation type="journal article" date="2016" name="Nat. Commun.">
        <title>Thousands of microbial genomes shed light on interconnected biogeochemical processes in an aquifer system.</title>
        <authorList>
            <person name="Anantharaman K."/>
            <person name="Brown C.T."/>
            <person name="Hug L.A."/>
            <person name="Sharon I."/>
            <person name="Castelle C.J."/>
            <person name="Probst A.J."/>
            <person name="Thomas B.C."/>
            <person name="Singh A."/>
            <person name="Wilkins M.J."/>
            <person name="Karaoz U."/>
            <person name="Brodie E.L."/>
            <person name="Williams K.H."/>
            <person name="Hubbard S.S."/>
            <person name="Banfield J.F."/>
        </authorList>
    </citation>
    <scope>NUCLEOTIDE SEQUENCE [LARGE SCALE GENOMIC DNA]</scope>
</reference>
<organism evidence="1 2">
    <name type="scientific">Candidatus Yanofskybacteria bacterium RIFCSPLOWO2_12_FULL_43_11b</name>
    <dbReference type="NCBI Taxonomy" id="1802710"/>
    <lineage>
        <taxon>Bacteria</taxon>
        <taxon>Candidatus Yanofskyibacteriota</taxon>
    </lineage>
</organism>
<evidence type="ECO:0000313" key="2">
    <source>
        <dbReference type="Proteomes" id="UP000177745"/>
    </source>
</evidence>
<dbReference type="Proteomes" id="UP000177745">
    <property type="component" value="Unassembled WGS sequence"/>
</dbReference>
<protein>
    <submittedName>
        <fullName evidence="1">Uncharacterized protein</fullName>
    </submittedName>
</protein>